<evidence type="ECO:0000259" key="7">
    <source>
        <dbReference type="PROSITE" id="PS51329"/>
    </source>
</evidence>
<dbReference type="InterPro" id="IPR027684">
    <property type="entry name" value="TBCC"/>
</dbReference>
<proteinExistence type="inferred from homology"/>
<gene>
    <name evidence="8" type="ORF">JI435_121220</name>
</gene>
<comment type="subunit">
    <text evidence="5">Supercomplex made of cofactors A to E. Cofactors A and D function by capturing and stabilizing tubulin in a quasi-native conformation. Cofactor E binds to the cofactor D-tubulin complex; interaction with cofactor C then causes the release of tubulin polypeptides that are committed to the native state.</text>
</comment>
<dbReference type="FunFam" id="2.160.20.70:FF:000017">
    <property type="entry name" value="Similar to tubulin-specific chaperone c"/>
    <property type="match status" value="1"/>
</dbReference>
<dbReference type="PANTHER" id="PTHR15139">
    <property type="entry name" value="TUBULIN FOLDING COFACTOR C"/>
    <property type="match status" value="1"/>
</dbReference>
<evidence type="ECO:0000256" key="4">
    <source>
        <dbReference type="ARBA" id="ARBA00022990"/>
    </source>
</evidence>
<evidence type="ECO:0000256" key="5">
    <source>
        <dbReference type="ARBA" id="ARBA00026055"/>
    </source>
</evidence>
<evidence type="ECO:0000313" key="9">
    <source>
        <dbReference type="Proteomes" id="UP000663193"/>
    </source>
</evidence>
<evidence type="ECO:0000256" key="6">
    <source>
        <dbReference type="SAM" id="MobiDB-lite"/>
    </source>
</evidence>
<dbReference type="InterPro" id="IPR038397">
    <property type="entry name" value="TBCC_N_sf"/>
</dbReference>
<feature type="compositionally biased region" description="Polar residues" evidence="6">
    <location>
        <begin position="110"/>
        <end position="123"/>
    </location>
</feature>
<feature type="compositionally biased region" description="Low complexity" evidence="6">
    <location>
        <begin position="124"/>
        <end position="136"/>
    </location>
</feature>
<evidence type="ECO:0000256" key="2">
    <source>
        <dbReference type="ARBA" id="ARBA00008848"/>
    </source>
</evidence>
<dbReference type="GO" id="GO:0015631">
    <property type="term" value="F:tubulin binding"/>
    <property type="evidence" value="ECO:0007669"/>
    <property type="project" value="InterPro"/>
</dbReference>
<comment type="similarity">
    <text evidence="2">Belongs to the TBCC family.</text>
</comment>
<dbReference type="PROSITE" id="PS51329">
    <property type="entry name" value="C_CAP_COFACTOR_C"/>
    <property type="match status" value="1"/>
</dbReference>
<dbReference type="PANTHER" id="PTHR15139:SF0">
    <property type="entry name" value="TUBULIN-SPECIFIC CHAPERONE C"/>
    <property type="match status" value="1"/>
</dbReference>
<dbReference type="OrthoDB" id="194775at2759"/>
<keyword evidence="4" id="KW-0007">Acetylation</keyword>
<dbReference type="OMA" id="YFQHEIT"/>
<keyword evidence="9" id="KW-1185">Reference proteome</keyword>
<dbReference type="GO" id="GO:0007023">
    <property type="term" value="P:post-chaperonin tubulin folding pathway"/>
    <property type="evidence" value="ECO:0007669"/>
    <property type="project" value="InterPro"/>
</dbReference>
<dbReference type="InterPro" id="IPR031925">
    <property type="entry name" value="TBCC_N"/>
</dbReference>
<dbReference type="Gene3D" id="1.20.58.1250">
    <property type="entry name" value="Tubulin Binding Cofactor C, N-terminal domain"/>
    <property type="match status" value="1"/>
</dbReference>
<comment type="subcellular location">
    <subcellularLocation>
        <location evidence="1">Cytoplasm</location>
    </subcellularLocation>
</comment>
<evidence type="ECO:0000313" key="8">
    <source>
        <dbReference type="EMBL" id="QRD01462.1"/>
    </source>
</evidence>
<name>A0A7U2I6B4_PHANO</name>
<dbReference type="InterPro" id="IPR017901">
    <property type="entry name" value="C-CAP_CF_C-like"/>
</dbReference>
<dbReference type="AlphaFoldDB" id="A0A7U2I6B4"/>
<dbReference type="Pfam" id="PF16752">
    <property type="entry name" value="TBCC_N"/>
    <property type="match status" value="1"/>
</dbReference>
<dbReference type="InterPro" id="IPR016098">
    <property type="entry name" value="CAP/MinC_C"/>
</dbReference>
<organism evidence="8 9">
    <name type="scientific">Phaeosphaeria nodorum (strain SN15 / ATCC MYA-4574 / FGSC 10173)</name>
    <name type="common">Glume blotch fungus</name>
    <name type="synonym">Parastagonospora nodorum</name>
    <dbReference type="NCBI Taxonomy" id="321614"/>
    <lineage>
        <taxon>Eukaryota</taxon>
        <taxon>Fungi</taxon>
        <taxon>Dikarya</taxon>
        <taxon>Ascomycota</taxon>
        <taxon>Pezizomycotina</taxon>
        <taxon>Dothideomycetes</taxon>
        <taxon>Pleosporomycetidae</taxon>
        <taxon>Pleosporales</taxon>
        <taxon>Pleosporineae</taxon>
        <taxon>Phaeosphaeriaceae</taxon>
        <taxon>Parastagonospora</taxon>
    </lineage>
</organism>
<dbReference type="EMBL" id="CP069034">
    <property type="protein sequence ID" value="QRD01462.1"/>
    <property type="molecule type" value="Genomic_DNA"/>
</dbReference>
<evidence type="ECO:0000256" key="3">
    <source>
        <dbReference type="ARBA" id="ARBA00022490"/>
    </source>
</evidence>
<dbReference type="VEuPathDB" id="FungiDB:JI435_121220"/>
<dbReference type="GO" id="GO:0005737">
    <property type="term" value="C:cytoplasm"/>
    <property type="evidence" value="ECO:0007669"/>
    <property type="project" value="UniProtKB-SubCell"/>
</dbReference>
<reference evidence="9" key="1">
    <citation type="journal article" date="2021" name="BMC Genomics">
        <title>Chromosome-level genome assembly and manually-curated proteome of model necrotroph Parastagonospora nodorum Sn15 reveals a genome-wide trove of candidate effector homologs, and redundancy of virulence-related functions within an accessory chromosome.</title>
        <authorList>
            <person name="Bertazzoni S."/>
            <person name="Jones D.A.B."/>
            <person name="Phan H.T."/>
            <person name="Tan K.-C."/>
            <person name="Hane J.K."/>
        </authorList>
    </citation>
    <scope>NUCLEOTIDE SEQUENCE [LARGE SCALE GENOMIC DNA]</scope>
    <source>
        <strain evidence="9">SN15 / ATCC MYA-4574 / FGSC 10173)</strain>
    </source>
</reference>
<accession>A0A7U2I6B4</accession>
<sequence>MAAPQSQGELGLKERFYRDFQTELTALREQIERLNTLSPSGSERSKAIDDCLAGIDRLSHDVKDAASYIPAYDQRSYSQKIKGLAEQLQTARNSFNPPKKFSFKARKNAPASSTAGATESSKLATSTTADASNSASLRVSKPNENAKQPVPTEHTEDIADGIQDGPGVRRPSLSQATKVTITNHHNLHLKLPAAASHATSSGTISNLSRCVIDLSAATSNAPFSALYLKNIKDSVIICGQVAGAVHITDVENSVLVVPTRQFRMHGSKKVDIYLHSASRPIIEDCENVRFAPMPDMFASPATLQSANHWSEIDDFKWLKVEASPNFSLLAESERVSEEVWRDKVVDSEDLEDVLRVLEIQ</sequence>
<feature type="region of interest" description="Disordered" evidence="6">
    <location>
        <begin position="95"/>
        <end position="171"/>
    </location>
</feature>
<keyword evidence="3" id="KW-0963">Cytoplasm</keyword>
<dbReference type="InterPro" id="IPR012945">
    <property type="entry name" value="Tubulin-bd_cofactor_C_dom"/>
</dbReference>
<dbReference type="Gene3D" id="2.160.20.70">
    <property type="match status" value="1"/>
</dbReference>
<protein>
    <submittedName>
        <fullName evidence="8">Tubulin-folding cofactor C</fullName>
    </submittedName>
</protein>
<evidence type="ECO:0000256" key="1">
    <source>
        <dbReference type="ARBA" id="ARBA00004496"/>
    </source>
</evidence>
<dbReference type="Pfam" id="PF07986">
    <property type="entry name" value="TBCC"/>
    <property type="match status" value="1"/>
</dbReference>
<dbReference type="Proteomes" id="UP000663193">
    <property type="component" value="Chromosome 12"/>
</dbReference>
<feature type="domain" description="C-CAP/cofactor C-like" evidence="7">
    <location>
        <begin position="166"/>
        <end position="317"/>
    </location>
</feature>